<evidence type="ECO:0000313" key="2">
    <source>
        <dbReference type="EMBL" id="APE37404.1"/>
    </source>
</evidence>
<sequence>MSKKALSVATLVLGATLTMTGLANAEPNGDPAKYADFTASFVEYTDPAALDAAANGKYIIISPKGTTTTIACRGTGTDVEIYDCMQEDEFGWFPLRKIDTPLGAAWSSL</sequence>
<dbReference type="Proteomes" id="UP000183810">
    <property type="component" value="Chromosome"/>
</dbReference>
<accession>A0A1J0VZA9</accession>
<evidence type="ECO:0000256" key="1">
    <source>
        <dbReference type="SAM" id="SignalP"/>
    </source>
</evidence>
<proteinExistence type="predicted"/>
<keyword evidence="1" id="KW-0732">Signal</keyword>
<dbReference type="RefSeq" id="WP_071930571.1">
    <property type="nucleotide sequence ID" value="NZ_CP018082.1"/>
</dbReference>
<gene>
    <name evidence="2" type="ORF">BOX37_29645</name>
</gene>
<protein>
    <recommendedName>
        <fullName evidence="4">SH3b domain-containing protein</fullName>
    </recommendedName>
</protein>
<keyword evidence="3" id="KW-1185">Reference proteome</keyword>
<dbReference type="AlphaFoldDB" id="A0A1J0VZA9"/>
<evidence type="ECO:0008006" key="4">
    <source>
        <dbReference type="Google" id="ProtNLM"/>
    </source>
</evidence>
<name>A0A1J0VZA9_9NOCA</name>
<organism evidence="2 3">
    <name type="scientific">Nocardia mangyaensis</name>
    <dbReference type="NCBI Taxonomy" id="2213200"/>
    <lineage>
        <taxon>Bacteria</taxon>
        <taxon>Bacillati</taxon>
        <taxon>Actinomycetota</taxon>
        <taxon>Actinomycetes</taxon>
        <taxon>Mycobacteriales</taxon>
        <taxon>Nocardiaceae</taxon>
        <taxon>Nocardia</taxon>
    </lineage>
</organism>
<dbReference type="OrthoDB" id="4553701at2"/>
<evidence type="ECO:0000313" key="3">
    <source>
        <dbReference type="Proteomes" id="UP000183810"/>
    </source>
</evidence>
<dbReference type="KEGG" id="nsl:BOX37_29645"/>
<dbReference type="EMBL" id="CP018082">
    <property type="protein sequence ID" value="APE37404.1"/>
    <property type="molecule type" value="Genomic_DNA"/>
</dbReference>
<feature type="signal peptide" evidence="1">
    <location>
        <begin position="1"/>
        <end position="25"/>
    </location>
</feature>
<reference evidence="2" key="1">
    <citation type="submission" date="2016-11" db="EMBL/GenBank/DDBJ databases">
        <authorList>
            <person name="Jaros S."/>
            <person name="Januszkiewicz K."/>
            <person name="Wedrychowicz H."/>
        </authorList>
    </citation>
    <scope>NUCLEOTIDE SEQUENCE [LARGE SCALE GENOMIC DNA]</scope>
    <source>
        <strain evidence="2">Y48</strain>
    </source>
</reference>
<feature type="chain" id="PRO_5012158919" description="SH3b domain-containing protein" evidence="1">
    <location>
        <begin position="26"/>
        <end position="109"/>
    </location>
</feature>